<name>A0A6G3WLS4_9ACTN</name>
<proteinExistence type="predicted"/>
<protein>
    <submittedName>
        <fullName evidence="2">Uncharacterized protein</fullName>
    </submittedName>
</protein>
<sequence length="75" mass="7797">RDPYGGGAYVPADDDTRQLIVPAQRGTAPNPARHQDRPYDGGPNNGGQRPNHGGQRPGRNTAESAGRSPGPGRGV</sequence>
<feature type="region of interest" description="Disordered" evidence="1">
    <location>
        <begin position="1"/>
        <end position="75"/>
    </location>
</feature>
<accession>A0A6G3WLS4</accession>
<dbReference type="EMBL" id="JAAGMN010000803">
    <property type="protein sequence ID" value="NEE06270.1"/>
    <property type="molecule type" value="Genomic_DNA"/>
</dbReference>
<evidence type="ECO:0000313" key="2">
    <source>
        <dbReference type="EMBL" id="NEE06270.1"/>
    </source>
</evidence>
<gene>
    <name evidence="2" type="ORF">G3M58_07450</name>
</gene>
<organism evidence="2">
    <name type="scientific">Streptomyces sp. SID7499</name>
    <dbReference type="NCBI Taxonomy" id="2706086"/>
    <lineage>
        <taxon>Bacteria</taxon>
        <taxon>Bacillati</taxon>
        <taxon>Actinomycetota</taxon>
        <taxon>Actinomycetes</taxon>
        <taxon>Kitasatosporales</taxon>
        <taxon>Streptomycetaceae</taxon>
        <taxon>Streptomyces</taxon>
    </lineage>
</organism>
<feature type="non-terminal residue" evidence="2">
    <location>
        <position position="1"/>
    </location>
</feature>
<feature type="non-terminal residue" evidence="2">
    <location>
        <position position="75"/>
    </location>
</feature>
<evidence type="ECO:0000256" key="1">
    <source>
        <dbReference type="SAM" id="MobiDB-lite"/>
    </source>
</evidence>
<comment type="caution">
    <text evidence="2">The sequence shown here is derived from an EMBL/GenBank/DDBJ whole genome shotgun (WGS) entry which is preliminary data.</text>
</comment>
<dbReference type="AlphaFoldDB" id="A0A6G3WLS4"/>
<reference evidence="2" key="1">
    <citation type="submission" date="2020-01" db="EMBL/GenBank/DDBJ databases">
        <title>Insect and environment-associated Actinomycetes.</title>
        <authorList>
            <person name="Currrie C."/>
            <person name="Chevrette M."/>
            <person name="Carlson C."/>
            <person name="Stubbendieck R."/>
            <person name="Wendt-Pienkowski E."/>
        </authorList>
    </citation>
    <scope>NUCLEOTIDE SEQUENCE</scope>
    <source>
        <strain evidence="2">SID7499</strain>
    </source>
</reference>